<organism evidence="1 2">
    <name type="scientific">Malus domestica</name>
    <name type="common">Apple</name>
    <name type="synonym">Pyrus malus</name>
    <dbReference type="NCBI Taxonomy" id="3750"/>
    <lineage>
        <taxon>Eukaryota</taxon>
        <taxon>Viridiplantae</taxon>
        <taxon>Streptophyta</taxon>
        <taxon>Embryophyta</taxon>
        <taxon>Tracheophyta</taxon>
        <taxon>Spermatophyta</taxon>
        <taxon>Magnoliopsida</taxon>
        <taxon>eudicotyledons</taxon>
        <taxon>Gunneridae</taxon>
        <taxon>Pentapetalae</taxon>
        <taxon>rosids</taxon>
        <taxon>fabids</taxon>
        <taxon>Rosales</taxon>
        <taxon>Rosaceae</taxon>
        <taxon>Amygdaloideae</taxon>
        <taxon>Maleae</taxon>
        <taxon>Malus</taxon>
    </lineage>
</organism>
<keyword evidence="2" id="KW-1185">Reference proteome</keyword>
<proteinExistence type="predicted"/>
<name>A0A498IIE7_MALDO</name>
<evidence type="ECO:0000313" key="2">
    <source>
        <dbReference type="Proteomes" id="UP000290289"/>
    </source>
</evidence>
<gene>
    <name evidence="1" type="ORF">DVH24_003468</name>
</gene>
<reference evidence="1 2" key="1">
    <citation type="submission" date="2018-10" db="EMBL/GenBank/DDBJ databases">
        <title>A high-quality apple genome assembly.</title>
        <authorList>
            <person name="Hu J."/>
        </authorList>
    </citation>
    <scope>NUCLEOTIDE SEQUENCE [LARGE SCALE GENOMIC DNA]</scope>
    <source>
        <strain evidence="2">cv. HFTH1</strain>
        <tissue evidence="1">Young leaf</tissue>
    </source>
</reference>
<comment type="caution">
    <text evidence="1">The sequence shown here is derived from an EMBL/GenBank/DDBJ whole genome shotgun (WGS) entry which is preliminary data.</text>
</comment>
<accession>A0A498IIE7</accession>
<protein>
    <submittedName>
        <fullName evidence="1">Uncharacterized protein</fullName>
    </submittedName>
</protein>
<dbReference type="EMBL" id="RDQH01000337">
    <property type="protein sequence ID" value="RXH82970.1"/>
    <property type="molecule type" value="Genomic_DNA"/>
</dbReference>
<dbReference type="Proteomes" id="UP000290289">
    <property type="component" value="Chromosome 11"/>
</dbReference>
<sequence>MCISYQNNYKMKHYIGKESRHKPNLPNLPNFLTCLTCLIYTRNPSWLRVNVLQPSWFRVNVLQPSWLRKRSTEHPSSTQLHNVLQPSWLRVN</sequence>
<dbReference type="AlphaFoldDB" id="A0A498IIE7"/>
<evidence type="ECO:0000313" key="1">
    <source>
        <dbReference type="EMBL" id="RXH82970.1"/>
    </source>
</evidence>